<dbReference type="KEGG" id="tig:THII_2463"/>
<dbReference type="SUPFAM" id="SSF50956">
    <property type="entry name" value="Thermostable phytase (3-phytase)"/>
    <property type="match status" value="1"/>
</dbReference>
<evidence type="ECO:0000259" key="1">
    <source>
        <dbReference type="PROSITE" id="PS51662"/>
    </source>
</evidence>
<dbReference type="AlphaFoldDB" id="A0A090AN47"/>
<accession>A0A090AN47</accession>
<dbReference type="Pfam" id="PF02333">
    <property type="entry name" value="Phytase"/>
    <property type="match status" value="1"/>
</dbReference>
<reference evidence="2" key="1">
    <citation type="journal article" date="2014" name="ISME J.">
        <title>Ecophysiology of Thioploca ingrica as revealed by the complete genome sequence supplemented with proteomic evidence.</title>
        <authorList>
            <person name="Kojima H."/>
            <person name="Ogura Y."/>
            <person name="Yamamoto N."/>
            <person name="Togashi T."/>
            <person name="Mori H."/>
            <person name="Watanabe T."/>
            <person name="Nemoto F."/>
            <person name="Kurokawa K."/>
            <person name="Hayashi T."/>
            <person name="Fukui M."/>
        </authorList>
    </citation>
    <scope>NUCLEOTIDE SEQUENCE [LARGE SCALE GENOMIC DNA]</scope>
</reference>
<proteinExistence type="predicted"/>
<dbReference type="STRING" id="40754.THII_2463"/>
<gene>
    <name evidence="2" type="ORF">THII_2463</name>
</gene>
<sequence>MLNYNLVTASIKKYLIGTGLIILVPMSLTGETTLAATSGNSLDDIQAAINLPEVSIIPQNNTFTATLRPVNGEKSVFEVDTLIPIANPFTYYDPQQQQLYIPTLKIDNKTYKNVKMVLITPIQDPPRFRLVATEIDKTALKEVVATVETKPVSVDGDAADDSAIWVHPQDPALSTIIATQKMGGLSVYDLSGNEIQYLPEGHMNNVDLRYHFPLNNEQISLVAVTDRSNDSIALYKVNPQSRLLEPIAARIIFSQLKDTIYGVCMYHSQLSNQYYVFINDKSGGVEQWEVFDNGNKQVDAKVVRTFKVESQVEGCVVDDILGYFYLSEEAVGIWKFNAEPNAGDKGHLIDTVANGLLTPDIEGLTIYYANKTEGYLLASNQGSSNFIVYDRAGNNPFLGRFRIVANSALRIDKVEDTDGIDVVNLSLNSAFPHGLFVTQDGDNTDPEENQNFKLVPWEQIADALDLKKDSFYIPQ</sequence>
<dbReference type="HOGENOM" id="CLU_044211_0_0_6"/>
<dbReference type="Gene3D" id="2.120.10.30">
    <property type="entry name" value="TolB, C-terminal domain"/>
    <property type="match status" value="1"/>
</dbReference>
<feature type="domain" description="BPP" evidence="1">
    <location>
        <begin position="133"/>
        <end position="464"/>
    </location>
</feature>
<dbReference type="InterPro" id="IPR003431">
    <property type="entry name" value="B-propeller_Phytase"/>
</dbReference>
<keyword evidence="3" id="KW-1185">Reference proteome</keyword>
<dbReference type="InterPro" id="IPR011042">
    <property type="entry name" value="6-blade_b-propeller_TolB-like"/>
</dbReference>
<evidence type="ECO:0000313" key="3">
    <source>
        <dbReference type="Proteomes" id="UP000031623"/>
    </source>
</evidence>
<name>A0A090AN47_9GAMM</name>
<dbReference type="PROSITE" id="PS51662">
    <property type="entry name" value="BP_PHYTASE"/>
    <property type="match status" value="1"/>
</dbReference>
<dbReference type="GO" id="GO:0016158">
    <property type="term" value="F:inositol hexakisphosphate 3-phosphatase activity"/>
    <property type="evidence" value="ECO:0007669"/>
    <property type="project" value="InterPro"/>
</dbReference>
<organism evidence="2 3">
    <name type="scientific">Thioploca ingrica</name>
    <dbReference type="NCBI Taxonomy" id="40754"/>
    <lineage>
        <taxon>Bacteria</taxon>
        <taxon>Pseudomonadati</taxon>
        <taxon>Pseudomonadota</taxon>
        <taxon>Gammaproteobacteria</taxon>
        <taxon>Thiotrichales</taxon>
        <taxon>Thiotrichaceae</taxon>
        <taxon>Thioploca</taxon>
    </lineage>
</organism>
<protein>
    <submittedName>
        <fullName evidence="2">3-phytase</fullName>
    </submittedName>
</protein>
<evidence type="ECO:0000313" key="2">
    <source>
        <dbReference type="EMBL" id="BAP56760.1"/>
    </source>
</evidence>
<dbReference type="Proteomes" id="UP000031623">
    <property type="component" value="Chromosome"/>
</dbReference>
<dbReference type="EMBL" id="AP014633">
    <property type="protein sequence ID" value="BAP56760.1"/>
    <property type="molecule type" value="Genomic_DNA"/>
</dbReference>